<name>A0A7D5Q9X6_9EURY</name>
<keyword evidence="3" id="KW-1185">Reference proteome</keyword>
<evidence type="ECO:0000256" key="1">
    <source>
        <dbReference type="SAM" id="MobiDB-lite"/>
    </source>
</evidence>
<feature type="compositionally biased region" description="Basic and acidic residues" evidence="1">
    <location>
        <begin position="1"/>
        <end position="11"/>
    </location>
</feature>
<protein>
    <submittedName>
        <fullName evidence="2">Uncharacterized protein</fullName>
    </submittedName>
</protein>
<accession>A0A7D5Q9X6</accession>
<evidence type="ECO:0000313" key="2">
    <source>
        <dbReference type="EMBL" id="QLG60420.1"/>
    </source>
</evidence>
<proteinExistence type="predicted"/>
<sequence>MTDRTTGHREGPAAGGGRGPTGVAPAGRSDGTDPPTGRVAGPEASWNEEGD</sequence>
<organism evidence="2 3">
    <name type="scientific">Halorarum salinum</name>
    <dbReference type="NCBI Taxonomy" id="2743089"/>
    <lineage>
        <taxon>Archaea</taxon>
        <taxon>Methanobacteriati</taxon>
        <taxon>Methanobacteriota</taxon>
        <taxon>Stenosarchaea group</taxon>
        <taxon>Halobacteria</taxon>
        <taxon>Halobacteriales</taxon>
        <taxon>Haloferacaceae</taxon>
        <taxon>Halorarum</taxon>
    </lineage>
</organism>
<evidence type="ECO:0000313" key="3">
    <source>
        <dbReference type="Proteomes" id="UP000509626"/>
    </source>
</evidence>
<dbReference type="Proteomes" id="UP000509626">
    <property type="component" value="Chromosome"/>
</dbReference>
<dbReference type="KEGG" id="halu:HUG12_01095"/>
<dbReference type="GeneID" id="56036012"/>
<dbReference type="RefSeq" id="WP_179267006.1">
    <property type="nucleotide sequence ID" value="NZ_CP058579.1"/>
</dbReference>
<dbReference type="EMBL" id="CP058579">
    <property type="protein sequence ID" value="QLG60420.1"/>
    <property type="molecule type" value="Genomic_DNA"/>
</dbReference>
<feature type="region of interest" description="Disordered" evidence="1">
    <location>
        <begin position="1"/>
        <end position="51"/>
    </location>
</feature>
<reference evidence="2 3" key="1">
    <citation type="submission" date="2020-06" db="EMBL/GenBank/DDBJ databases">
        <title>NJ-3-1, isolated from saline soil.</title>
        <authorList>
            <person name="Cui H.L."/>
            <person name="Shi X."/>
        </authorList>
    </citation>
    <scope>NUCLEOTIDE SEQUENCE [LARGE SCALE GENOMIC DNA]</scope>
    <source>
        <strain evidence="2 3">NJ-3-1</strain>
    </source>
</reference>
<dbReference type="AlphaFoldDB" id="A0A7D5Q9X6"/>
<gene>
    <name evidence="2" type="ORF">HUG12_01095</name>
</gene>